<dbReference type="AlphaFoldDB" id="A0AA38Y4A9"/>
<dbReference type="GO" id="GO:0016616">
    <property type="term" value="F:oxidoreductase activity, acting on the CH-OH group of donors, NAD or NADP as acceptor"/>
    <property type="evidence" value="ECO:0007669"/>
    <property type="project" value="TreeGrafter"/>
</dbReference>
<gene>
    <name evidence="4" type="ORF">H2204_006062</name>
</gene>
<keyword evidence="2" id="KW-0521">NADP</keyword>
<name>A0AA38Y4A9_9EURO</name>
<evidence type="ECO:0000256" key="1">
    <source>
        <dbReference type="ARBA" id="ARBA00006484"/>
    </source>
</evidence>
<dbReference type="SUPFAM" id="SSF51735">
    <property type="entry name" value="NAD(P)-binding Rossmann-fold domains"/>
    <property type="match status" value="1"/>
</dbReference>
<comment type="similarity">
    <text evidence="1">Belongs to the short-chain dehydrogenases/reductases (SDR) family.</text>
</comment>
<evidence type="ECO:0000313" key="5">
    <source>
        <dbReference type="Proteomes" id="UP001172681"/>
    </source>
</evidence>
<evidence type="ECO:0000259" key="3">
    <source>
        <dbReference type="SMART" id="SM00822"/>
    </source>
</evidence>
<dbReference type="InterPro" id="IPR036291">
    <property type="entry name" value="NAD(P)-bd_dom_sf"/>
</dbReference>
<accession>A0AA38Y4A9</accession>
<dbReference type="PRINTS" id="PR00081">
    <property type="entry name" value="GDHRDH"/>
</dbReference>
<dbReference type="PANTHER" id="PTHR42760:SF45">
    <property type="entry name" value="SHORT CHAIN DEHYDROGENASE_REDUCTASE FAMILY PROTEIN, PUTATIVE (AFU_ORTHOLOGUE AFUA_3G09150)-RELATED"/>
    <property type="match status" value="1"/>
</dbReference>
<dbReference type="CDD" id="cd05233">
    <property type="entry name" value="SDR_c"/>
    <property type="match status" value="1"/>
</dbReference>
<dbReference type="InterPro" id="IPR002347">
    <property type="entry name" value="SDR_fam"/>
</dbReference>
<feature type="domain" description="Ketoreductase" evidence="3">
    <location>
        <begin position="6"/>
        <end position="189"/>
    </location>
</feature>
<comment type="caution">
    <text evidence="4">The sequence shown here is derived from an EMBL/GenBank/DDBJ whole genome shotgun (WGS) entry which is preliminary data.</text>
</comment>
<sequence length="249" mass="25827">MELSDKVVVVTGANSGIGRATALLLASKGAKLGLLDITSPKEVEEEIAAAGGNATAYQCDVRLTDQVESVVRQIVEKYGPLHGAANLAGVIGSGKKVERSITSLTETSDEEWNRIMDVNVGGTKNCLRAELRHMSPGGSLVNASSVSALIGSPWNVAYSTSKAAIIGLTKSLAQEVGTHGIRVNAIAPGITQTAMVGSLPPETQKLWAASNALGRLAQASEIAEVILFLLSDKSSFVSAAVYNIDAGRV</sequence>
<dbReference type="PRINTS" id="PR00080">
    <property type="entry name" value="SDRFAMILY"/>
</dbReference>
<dbReference type="GO" id="GO:0006633">
    <property type="term" value="P:fatty acid biosynthetic process"/>
    <property type="evidence" value="ECO:0007669"/>
    <property type="project" value="TreeGrafter"/>
</dbReference>
<reference evidence="4" key="1">
    <citation type="submission" date="2022-10" db="EMBL/GenBank/DDBJ databases">
        <title>Culturing micro-colonial fungi from biological soil crusts in the Mojave desert and describing Neophaeococcomyces mojavensis, and introducing the new genera and species Taxawa tesnikishii.</title>
        <authorList>
            <person name="Kurbessoian T."/>
            <person name="Stajich J.E."/>
        </authorList>
    </citation>
    <scope>NUCLEOTIDE SEQUENCE</scope>
    <source>
        <strain evidence="4">TK_35</strain>
    </source>
</reference>
<evidence type="ECO:0000313" key="4">
    <source>
        <dbReference type="EMBL" id="KAJ9634829.1"/>
    </source>
</evidence>
<dbReference type="Proteomes" id="UP001172681">
    <property type="component" value="Unassembled WGS sequence"/>
</dbReference>
<evidence type="ECO:0000256" key="2">
    <source>
        <dbReference type="ARBA" id="ARBA00022857"/>
    </source>
</evidence>
<dbReference type="Pfam" id="PF13561">
    <property type="entry name" value="adh_short_C2"/>
    <property type="match status" value="1"/>
</dbReference>
<proteinExistence type="inferred from homology"/>
<dbReference type="InterPro" id="IPR057326">
    <property type="entry name" value="KR_dom"/>
</dbReference>
<dbReference type="GO" id="GO:0048038">
    <property type="term" value="F:quinone binding"/>
    <property type="evidence" value="ECO:0007669"/>
    <property type="project" value="TreeGrafter"/>
</dbReference>
<dbReference type="EMBL" id="JAPDRN010000036">
    <property type="protein sequence ID" value="KAJ9634829.1"/>
    <property type="molecule type" value="Genomic_DNA"/>
</dbReference>
<dbReference type="Gene3D" id="3.40.50.720">
    <property type="entry name" value="NAD(P)-binding Rossmann-like Domain"/>
    <property type="match status" value="1"/>
</dbReference>
<dbReference type="FunFam" id="3.40.50.720:FF:000084">
    <property type="entry name" value="Short-chain dehydrogenase reductase"/>
    <property type="match status" value="1"/>
</dbReference>
<keyword evidence="5" id="KW-1185">Reference proteome</keyword>
<dbReference type="PROSITE" id="PS00061">
    <property type="entry name" value="ADH_SHORT"/>
    <property type="match status" value="1"/>
</dbReference>
<dbReference type="SMART" id="SM00822">
    <property type="entry name" value="PKS_KR"/>
    <property type="match status" value="1"/>
</dbReference>
<dbReference type="InterPro" id="IPR020904">
    <property type="entry name" value="Sc_DH/Rdtase_CS"/>
</dbReference>
<protein>
    <recommendedName>
        <fullName evidence="3">Ketoreductase domain-containing protein</fullName>
    </recommendedName>
</protein>
<dbReference type="PANTHER" id="PTHR42760">
    <property type="entry name" value="SHORT-CHAIN DEHYDROGENASES/REDUCTASES FAMILY MEMBER"/>
    <property type="match status" value="1"/>
</dbReference>
<organism evidence="4 5">
    <name type="scientific">Knufia peltigerae</name>
    <dbReference type="NCBI Taxonomy" id="1002370"/>
    <lineage>
        <taxon>Eukaryota</taxon>
        <taxon>Fungi</taxon>
        <taxon>Dikarya</taxon>
        <taxon>Ascomycota</taxon>
        <taxon>Pezizomycotina</taxon>
        <taxon>Eurotiomycetes</taxon>
        <taxon>Chaetothyriomycetidae</taxon>
        <taxon>Chaetothyriales</taxon>
        <taxon>Trichomeriaceae</taxon>
        <taxon>Knufia</taxon>
    </lineage>
</organism>